<dbReference type="PANTHER" id="PTHR30035:SF3">
    <property type="entry name" value="INTERMEMBRANE PHOSPHOLIPID TRANSPORT SYSTEM LIPOPROTEIN MLAA"/>
    <property type="match status" value="1"/>
</dbReference>
<organism evidence="5 6">
    <name type="scientific">Chitinasiproducens palmae</name>
    <dbReference type="NCBI Taxonomy" id="1770053"/>
    <lineage>
        <taxon>Bacteria</taxon>
        <taxon>Pseudomonadati</taxon>
        <taxon>Pseudomonadota</taxon>
        <taxon>Betaproteobacteria</taxon>
        <taxon>Burkholderiales</taxon>
        <taxon>Burkholderiaceae</taxon>
        <taxon>Chitinasiproducens</taxon>
    </lineage>
</organism>
<keyword evidence="2 4" id="KW-0732">Signal</keyword>
<dbReference type="InterPro" id="IPR007428">
    <property type="entry name" value="MlaA"/>
</dbReference>
<feature type="region of interest" description="Disordered" evidence="3">
    <location>
        <begin position="226"/>
        <end position="278"/>
    </location>
</feature>
<dbReference type="GO" id="GO:0016020">
    <property type="term" value="C:membrane"/>
    <property type="evidence" value="ECO:0007669"/>
    <property type="project" value="InterPro"/>
</dbReference>
<feature type="chain" id="PRO_5017351324" evidence="4">
    <location>
        <begin position="26"/>
        <end position="278"/>
    </location>
</feature>
<dbReference type="GO" id="GO:0120010">
    <property type="term" value="P:intermembrane phospholipid transfer"/>
    <property type="evidence" value="ECO:0007669"/>
    <property type="project" value="TreeGrafter"/>
</dbReference>
<dbReference type="AlphaFoldDB" id="A0A1H2PVI3"/>
<dbReference type="PRINTS" id="PR01805">
    <property type="entry name" value="VACJLIPOPROT"/>
</dbReference>
<accession>A0A1H2PVI3</accession>
<evidence type="ECO:0000313" key="6">
    <source>
        <dbReference type="Proteomes" id="UP000243719"/>
    </source>
</evidence>
<dbReference type="STRING" id="1770053.SAMN05216551_11641"/>
<evidence type="ECO:0000256" key="3">
    <source>
        <dbReference type="SAM" id="MobiDB-lite"/>
    </source>
</evidence>
<feature type="signal peptide" evidence="4">
    <location>
        <begin position="1"/>
        <end position="25"/>
    </location>
</feature>
<evidence type="ECO:0000256" key="1">
    <source>
        <dbReference type="ARBA" id="ARBA00010634"/>
    </source>
</evidence>
<evidence type="ECO:0000256" key="2">
    <source>
        <dbReference type="ARBA" id="ARBA00022729"/>
    </source>
</evidence>
<keyword evidence="5" id="KW-0449">Lipoprotein</keyword>
<comment type="similarity">
    <text evidence="1">Belongs to the MlaA family.</text>
</comment>
<proteinExistence type="inferred from homology"/>
<dbReference type="RefSeq" id="WP_091912804.1">
    <property type="nucleotide sequence ID" value="NZ_FNLO01000016.1"/>
</dbReference>
<keyword evidence="6" id="KW-1185">Reference proteome</keyword>
<dbReference type="Pfam" id="PF04333">
    <property type="entry name" value="MlaA"/>
    <property type="match status" value="1"/>
</dbReference>
<gene>
    <name evidence="5" type="ORF">SAMN05216551_11641</name>
</gene>
<dbReference type="PROSITE" id="PS51257">
    <property type="entry name" value="PROKAR_LIPOPROTEIN"/>
    <property type="match status" value="1"/>
</dbReference>
<dbReference type="OrthoDB" id="9785326at2"/>
<protein>
    <submittedName>
        <fullName evidence="5">Phospholipid-binding lipoprotein MlaA</fullName>
    </submittedName>
</protein>
<dbReference type="PANTHER" id="PTHR30035">
    <property type="entry name" value="LIPOPROTEIN VACJ-RELATED"/>
    <property type="match status" value="1"/>
</dbReference>
<feature type="compositionally biased region" description="Low complexity" evidence="3">
    <location>
        <begin position="241"/>
        <end position="253"/>
    </location>
</feature>
<evidence type="ECO:0000256" key="4">
    <source>
        <dbReference type="SAM" id="SignalP"/>
    </source>
</evidence>
<evidence type="ECO:0000313" key="5">
    <source>
        <dbReference type="EMBL" id="SDV51291.1"/>
    </source>
</evidence>
<reference evidence="6" key="1">
    <citation type="submission" date="2016-09" db="EMBL/GenBank/DDBJ databases">
        <authorList>
            <person name="Varghese N."/>
            <person name="Submissions S."/>
        </authorList>
    </citation>
    <scope>NUCLEOTIDE SEQUENCE [LARGE SCALE GENOMIC DNA]</scope>
    <source>
        <strain evidence="6">JS23</strain>
    </source>
</reference>
<dbReference type="Proteomes" id="UP000243719">
    <property type="component" value="Unassembled WGS sequence"/>
</dbReference>
<sequence>MNNTLRLTIATASLAVVAGCTTVRAPSPADPFEGFNRGVFAFNEGVDKAVLRPVAKAYVWALPQPVRTSVSNVFSNIGDVPVAANKFLQGDIAAGAESLMRVVINTVFGVGGLFDVATLAKLPKHQADFGTTLGHYGVPPGPYLMLPLLGPSTVRDAVALYPDWYATPTSYIDSWPIKATLTGVHIVSLRASLLDTTDLLSDAALDKYSFLRDAYLQRRQYLIKGPNAELPNYDDPEADGDAAAPATGTTPAPVGGGAGVGGADAITNSPPGNAAPAR</sequence>
<name>A0A1H2PVI3_9BURK</name>
<dbReference type="EMBL" id="FNLO01000016">
    <property type="protein sequence ID" value="SDV51291.1"/>
    <property type="molecule type" value="Genomic_DNA"/>
</dbReference>